<proteinExistence type="predicted"/>
<evidence type="ECO:0000313" key="1">
    <source>
        <dbReference type="EMBL" id="NHN25520.1"/>
    </source>
</evidence>
<dbReference type="Proteomes" id="UP000817854">
    <property type="component" value="Unassembled WGS sequence"/>
</dbReference>
<reference evidence="1 2" key="2">
    <citation type="submission" date="2019-05" db="EMBL/GenBank/DDBJ databases">
        <authorList>
            <person name="Lianzixin W."/>
        </authorList>
    </citation>
    <scope>NUCLEOTIDE SEQUENCE [LARGE SCALE GENOMIC DNA]</scope>
    <source>
        <strain evidence="1 2">EC11</strain>
    </source>
</reference>
<protein>
    <submittedName>
        <fullName evidence="1">Uncharacterized protein</fullName>
    </submittedName>
</protein>
<gene>
    <name evidence="1" type="ORF">FIA58_007505</name>
</gene>
<sequence>MMSSITPLINYLKIFRRNDQSQKNEKYIEGSVLDENYKDDDTDLKIVIEKEKLSESLYFTELKSTIAGFTSLYIQINSEEPFYDYSIRNEITTSTGITSYQYKNIFGDSWENSSGSYIEIPIVSSADNYFYSHDSKRVVLLPLNTIFGFPDWLIYHPNAIPEITNDDYTFNYKDHEGYTNDALDFTFRLILEPVVEFINNLRKRTVDVEKSQIPGKMYLYPHITTEMNKYVLYYNFVGTDKTFFKTAQNPYAIRLEFNYLGAMLEFLNQTIFYEADSISFEEGSGSKKYFFERYKRLVNAEIQLALQKNIANVLEILYYTPKLFLKEINTNTLWDILEKAITGKSLTNIGLNEEDVVLVLLEALSEIEKTENIFLLKLIEEKQDKKSYFSLLYEKMNGQNFVKLVQFLYSVWLKSSFINFDNPYYKDDNGPLTIPYKSQKFAGFYSSNRNFDFKKGKHIEVSEDESWIDNIISAFDPNLGEYVNQIVEEQNKFSYHLFQPMMLTDIEQESPIPLPRLLPAFFLKANEDKAFWSNVITGIEYTVDAITTLSGFGNLAKFRHLQRIVKVATKYKFFDKAKKFNYLAKIRFGVSAIEISSGSLNALLKLTGLADTKFGKSLTEYLFWLELLSLGGEITAAIKGGLRKSAKEVLEHTDDLKKTAKNADELKQIDEVIEHLEETSRNFKIDNFIERGIKSGKTIGKIDKATIIRELHNVTETATEVSRALKKGKIKLEKLDDIDFFKAIKEPGESLEKIKDVLACQIKNKIYIKNNTSLDKAFGEIVHEGKHALDYVNGLFKDIKLLREETKLIVHDKVSMKSFVDKMSDDQVIELRARIVEREFQIAAKQALDFRSVEAMISFIFEKYNKVK</sequence>
<comment type="caution">
    <text evidence="1">The sequence shown here is derived from an EMBL/GenBank/DDBJ whole genome shotgun (WGS) entry which is preliminary data.</text>
</comment>
<accession>A0ABX0INZ3</accession>
<dbReference type="RefSeq" id="WP_140961761.1">
    <property type="nucleotide sequence ID" value="NZ_VEVQ02000004.1"/>
</dbReference>
<dbReference type="EMBL" id="VEVQ02000004">
    <property type="protein sequence ID" value="NHN25520.1"/>
    <property type="molecule type" value="Genomic_DNA"/>
</dbReference>
<keyword evidence="2" id="KW-1185">Reference proteome</keyword>
<organism evidence="1 2">
    <name type="scientific">Flavobacterium jejuense</name>
    <dbReference type="NCBI Taxonomy" id="1544455"/>
    <lineage>
        <taxon>Bacteria</taxon>
        <taxon>Pseudomonadati</taxon>
        <taxon>Bacteroidota</taxon>
        <taxon>Flavobacteriia</taxon>
        <taxon>Flavobacteriales</taxon>
        <taxon>Flavobacteriaceae</taxon>
        <taxon>Flavobacterium</taxon>
    </lineage>
</organism>
<reference evidence="1 2" key="3">
    <citation type="submission" date="2020-02" db="EMBL/GenBank/DDBJ databases">
        <title>Flavobacterium profundi sp. nov., isolated from a deep-sea seamount.</title>
        <authorList>
            <person name="Zhang D.-C."/>
        </authorList>
    </citation>
    <scope>NUCLEOTIDE SEQUENCE [LARGE SCALE GENOMIC DNA]</scope>
    <source>
        <strain evidence="1 2">EC11</strain>
    </source>
</reference>
<reference evidence="2" key="1">
    <citation type="submission" date="2019-05" db="EMBL/GenBank/DDBJ databases">
        <title>Flavobacterium profundi sp. nov., isolated from a deep-sea seamount.</title>
        <authorList>
            <person name="Zhang D.-C."/>
        </authorList>
    </citation>
    <scope>NUCLEOTIDE SEQUENCE [LARGE SCALE GENOMIC DNA]</scope>
    <source>
        <strain evidence="2">EC11</strain>
    </source>
</reference>
<evidence type="ECO:0000313" key="2">
    <source>
        <dbReference type="Proteomes" id="UP000817854"/>
    </source>
</evidence>
<name>A0ABX0INZ3_9FLAO</name>